<dbReference type="SUPFAM" id="SSF57716">
    <property type="entry name" value="Glucocorticoid receptor-like (DNA-binding domain)"/>
    <property type="match status" value="1"/>
</dbReference>
<gene>
    <name evidence="6" type="ORF">JN10_0459</name>
</gene>
<dbReference type="Proteomes" id="UP000320547">
    <property type="component" value="Unassembled WGS sequence"/>
</dbReference>
<keyword evidence="2" id="KW-0863">Zinc-finger</keyword>
<dbReference type="Gene3D" id="1.20.120.910">
    <property type="entry name" value="DksA, coiled-coil domain"/>
    <property type="match status" value="1"/>
</dbReference>
<dbReference type="InterPro" id="IPR000962">
    <property type="entry name" value="Znf_DskA_TraR"/>
</dbReference>
<evidence type="ECO:0000313" key="6">
    <source>
        <dbReference type="EMBL" id="TWJ08840.1"/>
    </source>
</evidence>
<protein>
    <submittedName>
        <fullName evidence="6">TraR/DksA family transcriptional regulator</fullName>
    </submittedName>
</protein>
<evidence type="ECO:0000259" key="5">
    <source>
        <dbReference type="Pfam" id="PF01258"/>
    </source>
</evidence>
<evidence type="ECO:0000256" key="3">
    <source>
        <dbReference type="ARBA" id="ARBA00022833"/>
    </source>
</evidence>
<sequence length="123" mass="13472">MVGGVLRGDLVVMNEDDARIALLARRKALDAEDATNADSRETVELQQDSVGRLSRMDAMQQQAMAQATERRRLAERARIAAALERINDGEWGYCLKCGEEIAEKRLRHDPSVANCVNCASGAG</sequence>
<dbReference type="AlphaFoldDB" id="A0A562UT87"/>
<dbReference type="GO" id="GO:0008270">
    <property type="term" value="F:zinc ion binding"/>
    <property type="evidence" value="ECO:0007669"/>
    <property type="project" value="UniProtKB-KW"/>
</dbReference>
<keyword evidence="7" id="KW-1185">Reference proteome</keyword>
<feature type="domain" description="Zinc finger DksA/TraR C4-type" evidence="5">
    <location>
        <begin position="92"/>
        <end position="121"/>
    </location>
</feature>
<reference evidence="6 7" key="1">
    <citation type="submission" date="2019-07" db="EMBL/GenBank/DDBJ databases">
        <title>Genomic Encyclopedia of Archaeal and Bacterial Type Strains, Phase II (KMG-II): from individual species to whole genera.</title>
        <authorList>
            <person name="Goeker M."/>
        </authorList>
    </citation>
    <scope>NUCLEOTIDE SEQUENCE [LARGE SCALE GENOMIC DNA]</scope>
    <source>
        <strain evidence="6 7">ATCC BAA-2084</strain>
    </source>
</reference>
<evidence type="ECO:0000256" key="4">
    <source>
        <dbReference type="PROSITE-ProRule" id="PRU00510"/>
    </source>
</evidence>
<keyword evidence="3" id="KW-0862">Zinc</keyword>
<evidence type="ECO:0000313" key="7">
    <source>
        <dbReference type="Proteomes" id="UP000320547"/>
    </source>
</evidence>
<keyword evidence="1" id="KW-0479">Metal-binding</keyword>
<dbReference type="RefSeq" id="WP_245638311.1">
    <property type="nucleotide sequence ID" value="NZ_CP015963.1"/>
</dbReference>
<organism evidence="6 7">
    <name type="scientific">Altererythrobacter ishigakiensis</name>
    <dbReference type="NCBI Taxonomy" id="476157"/>
    <lineage>
        <taxon>Bacteria</taxon>
        <taxon>Pseudomonadati</taxon>
        <taxon>Pseudomonadota</taxon>
        <taxon>Alphaproteobacteria</taxon>
        <taxon>Sphingomonadales</taxon>
        <taxon>Erythrobacteraceae</taxon>
        <taxon>Altererythrobacter</taxon>
    </lineage>
</organism>
<accession>A0A562UT87</accession>
<name>A0A562UT87_9SPHN</name>
<comment type="caution">
    <text evidence="6">The sequence shown here is derived from an EMBL/GenBank/DDBJ whole genome shotgun (WGS) entry which is preliminary data.</text>
</comment>
<feature type="zinc finger region" description="dksA C4-type" evidence="4">
    <location>
        <begin position="94"/>
        <end position="118"/>
    </location>
</feature>
<evidence type="ECO:0000256" key="1">
    <source>
        <dbReference type="ARBA" id="ARBA00022723"/>
    </source>
</evidence>
<proteinExistence type="predicted"/>
<dbReference type="Pfam" id="PF01258">
    <property type="entry name" value="zf-dskA_traR"/>
    <property type="match status" value="1"/>
</dbReference>
<dbReference type="STRING" id="476157.GCA_001663155_00285"/>
<dbReference type="PROSITE" id="PS51128">
    <property type="entry name" value="ZF_DKSA_2"/>
    <property type="match status" value="1"/>
</dbReference>
<dbReference type="EMBL" id="VLLK01000001">
    <property type="protein sequence ID" value="TWJ08840.1"/>
    <property type="molecule type" value="Genomic_DNA"/>
</dbReference>
<evidence type="ECO:0000256" key="2">
    <source>
        <dbReference type="ARBA" id="ARBA00022771"/>
    </source>
</evidence>